<proteinExistence type="predicted"/>
<dbReference type="Proteomes" id="UP000466345">
    <property type="component" value="Unassembled WGS sequence"/>
</dbReference>
<name>A0A7K0CSV2_9ACTN</name>
<evidence type="ECO:0000313" key="1">
    <source>
        <dbReference type="EMBL" id="MQY16531.1"/>
    </source>
</evidence>
<dbReference type="RefSeq" id="WP_153457340.1">
    <property type="nucleotide sequence ID" value="NZ_WEGJ01000059.1"/>
</dbReference>
<gene>
    <name evidence="1" type="ORF">SRB5_67300</name>
</gene>
<evidence type="ECO:0000313" key="2">
    <source>
        <dbReference type="Proteomes" id="UP000466345"/>
    </source>
</evidence>
<dbReference type="SUPFAM" id="SSF54427">
    <property type="entry name" value="NTF2-like"/>
    <property type="match status" value="1"/>
</dbReference>
<dbReference type="EMBL" id="WEGJ01000059">
    <property type="protein sequence ID" value="MQY16531.1"/>
    <property type="molecule type" value="Genomic_DNA"/>
</dbReference>
<comment type="caution">
    <text evidence="1">The sequence shown here is derived from an EMBL/GenBank/DDBJ whole genome shotgun (WGS) entry which is preliminary data.</text>
</comment>
<dbReference type="OrthoDB" id="4225995at2"/>
<organism evidence="1 2">
    <name type="scientific">Streptomyces smaragdinus</name>
    <dbReference type="NCBI Taxonomy" id="2585196"/>
    <lineage>
        <taxon>Bacteria</taxon>
        <taxon>Bacillati</taxon>
        <taxon>Actinomycetota</taxon>
        <taxon>Actinomycetes</taxon>
        <taxon>Kitasatosporales</taxon>
        <taxon>Streptomycetaceae</taxon>
        <taxon>Streptomyces</taxon>
    </lineage>
</organism>
<sequence length="71" mass="7698">MTSARDTVLTYHEARFKGDVVTAASLTAEDFTFRSPFIMSTSREGHLDGIDGLLGGRGLILGGVRRQLGDR</sequence>
<keyword evidence="2" id="KW-1185">Reference proteome</keyword>
<accession>A0A7K0CSV2</accession>
<dbReference type="InterPro" id="IPR032710">
    <property type="entry name" value="NTF2-like_dom_sf"/>
</dbReference>
<dbReference type="Gene3D" id="3.10.450.50">
    <property type="match status" value="1"/>
</dbReference>
<reference evidence="1 2" key="1">
    <citation type="submission" date="2019-10" db="EMBL/GenBank/DDBJ databases">
        <title>Streptomyces smaragdinus sp. nov. and Streptomyces fabii sp. nov., isolated from the gut of fungus growing-termite Macrotermes natalensis.</title>
        <authorList>
            <person name="Schwitalla J."/>
            <person name="Benndorf R."/>
            <person name="Martin K."/>
            <person name="De Beer W."/>
            <person name="Kaster A.-K."/>
            <person name="Vollmers J."/>
            <person name="Poulsen M."/>
            <person name="Beemelmanns C."/>
        </authorList>
    </citation>
    <scope>NUCLEOTIDE SEQUENCE [LARGE SCALE GENOMIC DNA]</scope>
    <source>
        <strain evidence="1 2">RB5</strain>
    </source>
</reference>
<protein>
    <submittedName>
        <fullName evidence="1">Uncharacterized protein</fullName>
    </submittedName>
</protein>
<dbReference type="AlphaFoldDB" id="A0A7K0CSV2"/>